<evidence type="ECO:0000313" key="1">
    <source>
        <dbReference type="EMBL" id="TKA82991.1"/>
    </source>
</evidence>
<name>A0A4U0Y1L4_9PEZI</name>
<dbReference type="AlphaFoldDB" id="A0A4U0Y1L4"/>
<dbReference type="EMBL" id="NAJQ01000019">
    <property type="protein sequence ID" value="TKA82991.1"/>
    <property type="molecule type" value="Genomic_DNA"/>
</dbReference>
<dbReference type="Proteomes" id="UP000309340">
    <property type="component" value="Unassembled WGS sequence"/>
</dbReference>
<reference evidence="1 2" key="1">
    <citation type="submission" date="2017-03" db="EMBL/GenBank/DDBJ databases">
        <title>Genomes of endolithic fungi from Antarctica.</title>
        <authorList>
            <person name="Coleine C."/>
            <person name="Masonjones S."/>
            <person name="Stajich J.E."/>
        </authorList>
    </citation>
    <scope>NUCLEOTIDE SEQUENCE [LARGE SCALE GENOMIC DNA]</scope>
    <source>
        <strain evidence="1 2">CCFEE 5184</strain>
    </source>
</reference>
<protein>
    <submittedName>
        <fullName evidence="1">Uncharacterized protein</fullName>
    </submittedName>
</protein>
<keyword evidence="2" id="KW-1185">Reference proteome</keyword>
<organism evidence="1 2">
    <name type="scientific">Friedmanniomyces simplex</name>
    <dbReference type="NCBI Taxonomy" id="329884"/>
    <lineage>
        <taxon>Eukaryota</taxon>
        <taxon>Fungi</taxon>
        <taxon>Dikarya</taxon>
        <taxon>Ascomycota</taxon>
        <taxon>Pezizomycotina</taxon>
        <taxon>Dothideomycetes</taxon>
        <taxon>Dothideomycetidae</taxon>
        <taxon>Mycosphaerellales</taxon>
        <taxon>Teratosphaeriaceae</taxon>
        <taxon>Friedmanniomyces</taxon>
    </lineage>
</organism>
<gene>
    <name evidence="1" type="ORF">B0A55_04664</name>
</gene>
<evidence type="ECO:0000313" key="2">
    <source>
        <dbReference type="Proteomes" id="UP000309340"/>
    </source>
</evidence>
<proteinExistence type="predicted"/>
<comment type="caution">
    <text evidence="1">The sequence shown here is derived from an EMBL/GenBank/DDBJ whole genome shotgun (WGS) entry which is preliminary data.</text>
</comment>
<accession>A0A4U0Y1L4</accession>
<sequence>MYHIERDVLLGIIPTVKPTSAKPIRKIICDELDETKIMHLVQDHWLWKYRESKGEEGRGPRPLSEIIQEARTKHLENLRRVEFDIDTEGVRKEDWWFHQQLRRAVESTVRQVNFYNEGGADDYRALIDGDLCRDWNITVKDNMEKQQW</sequence>